<accession>N1PXP5</accession>
<evidence type="ECO:0000313" key="2">
    <source>
        <dbReference type="Proteomes" id="UP000016933"/>
    </source>
</evidence>
<gene>
    <name evidence="1" type="ORF">DOTSEDRAFT_31512</name>
</gene>
<dbReference type="AlphaFoldDB" id="N1PXP5"/>
<keyword evidence="2" id="KW-1185">Reference proteome</keyword>
<protein>
    <submittedName>
        <fullName evidence="1">Uncharacterized protein</fullName>
    </submittedName>
</protein>
<name>N1PXP5_DOTSN</name>
<sequence length="423" mass="47670">MAKSPLPGCRDPVLVTTRPPFSQTKSFPLLINEHNILRVVKRDSPALASAHSYQHGSRRTKLLVKVQKDITTSQTEGQIAEEDRLEPVPDIDYAFKGALSDYCRKFNMYAEILGTKARSHQPWDIGHRAQQTRREVEECVQALEDKVLQFAAEVDDFAIKVTTAAESKCCRDLESALHDPLAPRHILEFAPDGHIAGSSFAAPKSSSSPDSIPRARALSVEDPADFACHLRNTLPLIWRHETRPSGETVTDFKTKIDCLFDKFTEHGRWDVNVHAWAWAKYQYGHPGTGLQAISEAADWQMIQSLLHGQTCPELKYWDFATVYRYLWSDYCRCDTAAGRRARGDLLRSFYVKARAEIRSMVSLALTEATPEVPPELAERIIEWTMIAEGLPLETPDDDTIEECPHAGPPEQYMETPGRFAHLA</sequence>
<dbReference type="Proteomes" id="UP000016933">
    <property type="component" value="Unassembled WGS sequence"/>
</dbReference>
<reference evidence="2" key="1">
    <citation type="journal article" date="2012" name="PLoS Genet.">
        <title>The genomes of the fungal plant pathogens Cladosporium fulvum and Dothistroma septosporum reveal adaptation to different hosts and lifestyles but also signatures of common ancestry.</title>
        <authorList>
            <person name="de Wit P.J.G.M."/>
            <person name="van der Burgt A."/>
            <person name="Oekmen B."/>
            <person name="Stergiopoulos I."/>
            <person name="Abd-Elsalam K.A."/>
            <person name="Aerts A.L."/>
            <person name="Bahkali A.H."/>
            <person name="Beenen H.G."/>
            <person name="Chettri P."/>
            <person name="Cox M.P."/>
            <person name="Datema E."/>
            <person name="de Vries R.P."/>
            <person name="Dhillon B."/>
            <person name="Ganley A.R."/>
            <person name="Griffiths S.A."/>
            <person name="Guo Y."/>
            <person name="Hamelin R.C."/>
            <person name="Henrissat B."/>
            <person name="Kabir M.S."/>
            <person name="Jashni M.K."/>
            <person name="Kema G."/>
            <person name="Klaubauf S."/>
            <person name="Lapidus A."/>
            <person name="Levasseur A."/>
            <person name="Lindquist E."/>
            <person name="Mehrabi R."/>
            <person name="Ohm R.A."/>
            <person name="Owen T.J."/>
            <person name="Salamov A."/>
            <person name="Schwelm A."/>
            <person name="Schijlen E."/>
            <person name="Sun H."/>
            <person name="van den Burg H.A."/>
            <person name="van Ham R.C.H.J."/>
            <person name="Zhang S."/>
            <person name="Goodwin S.B."/>
            <person name="Grigoriev I.V."/>
            <person name="Collemare J."/>
            <person name="Bradshaw R.E."/>
        </authorList>
    </citation>
    <scope>NUCLEOTIDE SEQUENCE [LARGE SCALE GENOMIC DNA]</scope>
    <source>
        <strain evidence="2">NZE10 / CBS 128990</strain>
    </source>
</reference>
<proteinExistence type="predicted"/>
<reference evidence="1 2" key="2">
    <citation type="journal article" date="2012" name="PLoS Pathog.">
        <title>Diverse lifestyles and strategies of plant pathogenesis encoded in the genomes of eighteen Dothideomycetes fungi.</title>
        <authorList>
            <person name="Ohm R.A."/>
            <person name="Feau N."/>
            <person name="Henrissat B."/>
            <person name="Schoch C.L."/>
            <person name="Horwitz B.A."/>
            <person name="Barry K.W."/>
            <person name="Condon B.J."/>
            <person name="Copeland A.C."/>
            <person name="Dhillon B."/>
            <person name="Glaser F."/>
            <person name="Hesse C.N."/>
            <person name="Kosti I."/>
            <person name="LaButti K."/>
            <person name="Lindquist E.A."/>
            <person name="Lucas S."/>
            <person name="Salamov A.A."/>
            <person name="Bradshaw R.E."/>
            <person name="Ciuffetti L."/>
            <person name="Hamelin R.C."/>
            <person name="Kema G.H.J."/>
            <person name="Lawrence C."/>
            <person name="Scott J.A."/>
            <person name="Spatafora J.W."/>
            <person name="Turgeon B.G."/>
            <person name="de Wit P.J.G.M."/>
            <person name="Zhong S."/>
            <person name="Goodwin S.B."/>
            <person name="Grigoriev I.V."/>
        </authorList>
    </citation>
    <scope>NUCLEOTIDE SEQUENCE [LARGE SCALE GENOMIC DNA]</scope>
    <source>
        <strain evidence="2">NZE10 / CBS 128990</strain>
    </source>
</reference>
<organism evidence="1 2">
    <name type="scientific">Dothistroma septosporum (strain NZE10 / CBS 128990)</name>
    <name type="common">Red band needle blight fungus</name>
    <name type="synonym">Mycosphaerella pini</name>
    <dbReference type="NCBI Taxonomy" id="675120"/>
    <lineage>
        <taxon>Eukaryota</taxon>
        <taxon>Fungi</taxon>
        <taxon>Dikarya</taxon>
        <taxon>Ascomycota</taxon>
        <taxon>Pezizomycotina</taxon>
        <taxon>Dothideomycetes</taxon>
        <taxon>Dothideomycetidae</taxon>
        <taxon>Mycosphaerellales</taxon>
        <taxon>Mycosphaerellaceae</taxon>
        <taxon>Dothistroma</taxon>
    </lineage>
</organism>
<dbReference type="EMBL" id="KB446536">
    <property type="protein sequence ID" value="EME46994.1"/>
    <property type="molecule type" value="Genomic_DNA"/>
</dbReference>
<dbReference type="HOGENOM" id="CLU_648940_0_0_1"/>
<evidence type="ECO:0000313" key="1">
    <source>
        <dbReference type="EMBL" id="EME46994.1"/>
    </source>
</evidence>